<dbReference type="InterPro" id="IPR013655">
    <property type="entry name" value="PAS_fold_3"/>
</dbReference>
<dbReference type="PANTHER" id="PTHR43047:SF64">
    <property type="entry name" value="HISTIDINE KINASE CONTAINING CHEY-HOMOLOGOUS RECEIVER DOMAIN AND PAS DOMAIN-RELATED"/>
    <property type="match status" value="1"/>
</dbReference>
<dbReference type="Pfam" id="PF00512">
    <property type="entry name" value="HisKA"/>
    <property type="match status" value="1"/>
</dbReference>
<reference evidence="11 12" key="1">
    <citation type="submission" date="2021-11" db="EMBL/GenBank/DDBJ databases">
        <authorList>
            <person name="Oh E.-T."/>
            <person name="Kim S.-B."/>
        </authorList>
    </citation>
    <scope>NUCLEOTIDE SEQUENCE [LARGE SCALE GENOMIC DNA]</scope>
    <source>
        <strain evidence="11 12">MMS20-SJTR3</strain>
    </source>
</reference>
<evidence type="ECO:0000256" key="2">
    <source>
        <dbReference type="ARBA" id="ARBA00012438"/>
    </source>
</evidence>
<evidence type="ECO:0000313" key="12">
    <source>
        <dbReference type="Proteomes" id="UP001431019"/>
    </source>
</evidence>
<dbReference type="PANTHER" id="PTHR43047">
    <property type="entry name" value="TWO-COMPONENT HISTIDINE PROTEIN KINASE"/>
    <property type="match status" value="1"/>
</dbReference>
<feature type="domain" description="PAC" evidence="10">
    <location>
        <begin position="330"/>
        <end position="382"/>
    </location>
</feature>
<dbReference type="CDD" id="cd00130">
    <property type="entry name" value="PAS"/>
    <property type="match status" value="3"/>
</dbReference>
<dbReference type="InterPro" id="IPR036097">
    <property type="entry name" value="HisK_dim/P_sf"/>
</dbReference>
<name>A0ABS8JR40_9BURK</name>
<keyword evidence="5" id="KW-0418">Kinase</keyword>
<dbReference type="CDD" id="cd17534">
    <property type="entry name" value="REC_DC-like"/>
    <property type="match status" value="1"/>
</dbReference>
<dbReference type="CDD" id="cd16922">
    <property type="entry name" value="HATPase_EvgS-ArcB-TorS-like"/>
    <property type="match status" value="1"/>
</dbReference>
<feature type="domain" description="Response regulatory" evidence="8">
    <location>
        <begin position="6"/>
        <end position="121"/>
    </location>
</feature>
<dbReference type="PROSITE" id="PS50109">
    <property type="entry name" value="HIS_KIN"/>
    <property type="match status" value="1"/>
</dbReference>
<dbReference type="InterPro" id="IPR003661">
    <property type="entry name" value="HisK_dim/P_dom"/>
</dbReference>
<evidence type="ECO:0000313" key="11">
    <source>
        <dbReference type="EMBL" id="MCC8392220.1"/>
    </source>
</evidence>
<evidence type="ECO:0000259" key="9">
    <source>
        <dbReference type="PROSITE" id="PS50112"/>
    </source>
</evidence>
<dbReference type="PROSITE" id="PS50110">
    <property type="entry name" value="RESPONSE_REGULATORY"/>
    <property type="match status" value="1"/>
</dbReference>
<dbReference type="InterPro" id="IPR011006">
    <property type="entry name" value="CheY-like_superfamily"/>
</dbReference>
<protein>
    <recommendedName>
        <fullName evidence="2">histidine kinase</fullName>
        <ecNumber evidence="2">2.7.13.3</ecNumber>
    </recommendedName>
</protein>
<dbReference type="InterPro" id="IPR001789">
    <property type="entry name" value="Sig_transdc_resp-reg_receiver"/>
</dbReference>
<dbReference type="Pfam" id="PF00989">
    <property type="entry name" value="PAS"/>
    <property type="match status" value="1"/>
</dbReference>
<dbReference type="InterPro" id="IPR004358">
    <property type="entry name" value="Sig_transdc_His_kin-like_C"/>
</dbReference>
<gene>
    <name evidence="11" type="ORF">LJ656_06425</name>
</gene>
<dbReference type="SUPFAM" id="SSF55785">
    <property type="entry name" value="PYP-like sensor domain (PAS domain)"/>
    <property type="match status" value="3"/>
</dbReference>
<keyword evidence="12" id="KW-1185">Reference proteome</keyword>
<organism evidence="11 12">
    <name type="scientific">Paraburkholderia sejongensis</name>
    <dbReference type="NCBI Taxonomy" id="2886946"/>
    <lineage>
        <taxon>Bacteria</taxon>
        <taxon>Pseudomonadati</taxon>
        <taxon>Pseudomonadota</taxon>
        <taxon>Betaproteobacteria</taxon>
        <taxon>Burkholderiales</taxon>
        <taxon>Burkholderiaceae</taxon>
        <taxon>Paraburkholderia</taxon>
    </lineage>
</organism>
<comment type="caution">
    <text evidence="11">The sequence shown here is derived from an EMBL/GenBank/DDBJ whole genome shotgun (WGS) entry which is preliminary data.</text>
</comment>
<dbReference type="SMART" id="SM00091">
    <property type="entry name" value="PAS"/>
    <property type="match status" value="3"/>
</dbReference>
<feature type="domain" description="PAC" evidence="10">
    <location>
        <begin position="457"/>
        <end position="509"/>
    </location>
</feature>
<dbReference type="SUPFAM" id="SSF52172">
    <property type="entry name" value="CheY-like"/>
    <property type="match status" value="1"/>
</dbReference>
<evidence type="ECO:0000259" key="8">
    <source>
        <dbReference type="PROSITE" id="PS50110"/>
    </source>
</evidence>
<dbReference type="EC" id="2.7.13.3" evidence="2"/>
<dbReference type="SMART" id="SM00086">
    <property type="entry name" value="PAC"/>
    <property type="match status" value="3"/>
</dbReference>
<dbReference type="EMBL" id="JAJITD010000003">
    <property type="protein sequence ID" value="MCC8392220.1"/>
    <property type="molecule type" value="Genomic_DNA"/>
</dbReference>
<dbReference type="Proteomes" id="UP001431019">
    <property type="component" value="Unassembled WGS sequence"/>
</dbReference>
<dbReference type="SMART" id="SM00387">
    <property type="entry name" value="HATPase_c"/>
    <property type="match status" value="1"/>
</dbReference>
<evidence type="ECO:0000256" key="3">
    <source>
        <dbReference type="ARBA" id="ARBA00022553"/>
    </source>
</evidence>
<dbReference type="InterPro" id="IPR005467">
    <property type="entry name" value="His_kinase_dom"/>
</dbReference>
<dbReference type="Gene3D" id="3.40.50.2300">
    <property type="match status" value="1"/>
</dbReference>
<dbReference type="SMART" id="SM00388">
    <property type="entry name" value="HisKA"/>
    <property type="match status" value="1"/>
</dbReference>
<dbReference type="NCBIfam" id="TIGR00229">
    <property type="entry name" value="sensory_box"/>
    <property type="match status" value="3"/>
</dbReference>
<dbReference type="Pfam" id="PF13426">
    <property type="entry name" value="PAS_9"/>
    <property type="match status" value="1"/>
</dbReference>
<dbReference type="CDD" id="cd00082">
    <property type="entry name" value="HisKA"/>
    <property type="match status" value="1"/>
</dbReference>
<comment type="catalytic activity">
    <reaction evidence="1">
        <text>ATP + protein L-histidine = ADP + protein N-phospho-L-histidine.</text>
        <dbReference type="EC" id="2.7.13.3"/>
    </reaction>
</comment>
<sequence>MMTPARILIVEDDRIVARDIAQQMTRVGHTVVGTTTRGEDALVLARDTQPELVLMDVRLEGELDGIDAARLLRDQFDLAVVFLTAYADEDTVRRATTAEPFGYVLKPFDDNQLRTMVEMALYKHGAERRLRASEERYAVTLSSIGEGVIATDADGRIDFINPVAQALTGWRRAEALGRSLGDVFRLIDDPAGDPALHRRLLVARDGGRVPVESNGSPIVDDQREVIGVVLVFRDVTERRRAEEAEVLREINARFETAMCGSNVGVWAIDMPDGDFRRGTARFANVWEWLGYTGKAPLLDYDAYMSVVHPDERAATEEAMQRFLAQPDGVFEIENRLLHHDGSDRKVLVRGTARCDASGKPVHFIGSVVDITQLKHAEQELRVSEERFRGTFENAAVGIAHCDLAGRFLRVNQRACEIVGYERDALLERRLQDLTHGDFCAALLRRFGVPSEAGASHFSEDQVLVRRDGMRVWANLSVALQFDEAGHTSHIIAIIQDISARKALEDAVRVAKDAAEAANQAKDQFLANISHELRTPLNGILGYAQILRRDAGLDARQLASLGVIEQSGEHLLLLINDLLDFARIGAGKLELQVRDVPLAPFLDVIAEIVRVRAQEKGLVLHYRAAPDLPNAISVDEKRLRQVLLNLLANAVKFTDHGEVTLAVTPVRPGRLRFEVTDSGIGISADRRDAIFEPFEQAGELTRRSGGAGLGLAISRQLVRMMGDDLRVASSLGAGSAFWFELDAPTVPAPAAPVAAPLRIAPEPAGRFVVPPPHEMAQLHRFALLGSMRDIVERAQHLVALDSRYEGFAARLRALAAAYESQALLALIEAHLVQGSQA</sequence>
<evidence type="ECO:0000256" key="4">
    <source>
        <dbReference type="ARBA" id="ARBA00022679"/>
    </source>
</evidence>
<dbReference type="SUPFAM" id="SSF55874">
    <property type="entry name" value="ATPase domain of HSP90 chaperone/DNA topoisomerase II/histidine kinase"/>
    <property type="match status" value="1"/>
</dbReference>
<dbReference type="InterPro" id="IPR000014">
    <property type="entry name" value="PAS"/>
</dbReference>
<dbReference type="PRINTS" id="PR00344">
    <property type="entry name" value="BCTRLSENSOR"/>
</dbReference>
<dbReference type="Pfam" id="PF02518">
    <property type="entry name" value="HATPase_c"/>
    <property type="match status" value="1"/>
</dbReference>
<keyword evidence="4" id="KW-0808">Transferase</keyword>
<dbReference type="InterPro" id="IPR003594">
    <property type="entry name" value="HATPase_dom"/>
</dbReference>
<dbReference type="PROSITE" id="PS50112">
    <property type="entry name" value="PAS"/>
    <property type="match status" value="2"/>
</dbReference>
<dbReference type="Gene3D" id="3.30.565.10">
    <property type="entry name" value="Histidine kinase-like ATPase, C-terminal domain"/>
    <property type="match status" value="1"/>
</dbReference>
<feature type="domain" description="Histidine kinase" evidence="7">
    <location>
        <begin position="527"/>
        <end position="744"/>
    </location>
</feature>
<dbReference type="RefSeq" id="WP_230508437.1">
    <property type="nucleotide sequence ID" value="NZ_JAJITD010000003.1"/>
</dbReference>
<feature type="domain" description="PAS" evidence="9">
    <location>
        <begin position="133"/>
        <end position="187"/>
    </location>
</feature>
<dbReference type="InterPro" id="IPR013767">
    <property type="entry name" value="PAS_fold"/>
</dbReference>
<proteinExistence type="predicted"/>
<feature type="domain" description="PAC" evidence="10">
    <location>
        <begin position="194"/>
        <end position="247"/>
    </location>
</feature>
<keyword evidence="3 6" id="KW-0597">Phosphoprotein</keyword>
<evidence type="ECO:0000256" key="1">
    <source>
        <dbReference type="ARBA" id="ARBA00000085"/>
    </source>
</evidence>
<dbReference type="InterPro" id="IPR035965">
    <property type="entry name" value="PAS-like_dom_sf"/>
</dbReference>
<dbReference type="InterPro" id="IPR000700">
    <property type="entry name" value="PAS-assoc_C"/>
</dbReference>
<dbReference type="SMART" id="SM00448">
    <property type="entry name" value="REC"/>
    <property type="match status" value="1"/>
</dbReference>
<feature type="modified residue" description="4-aspartylphosphate" evidence="6">
    <location>
        <position position="56"/>
    </location>
</feature>
<dbReference type="InterPro" id="IPR001610">
    <property type="entry name" value="PAC"/>
</dbReference>
<dbReference type="Gene3D" id="2.10.70.100">
    <property type="match status" value="1"/>
</dbReference>
<dbReference type="Pfam" id="PF00072">
    <property type="entry name" value="Response_reg"/>
    <property type="match status" value="1"/>
</dbReference>
<dbReference type="Gene3D" id="1.10.287.130">
    <property type="match status" value="1"/>
</dbReference>
<evidence type="ECO:0000256" key="5">
    <source>
        <dbReference type="ARBA" id="ARBA00022777"/>
    </source>
</evidence>
<accession>A0ABS8JR40</accession>
<dbReference type="SUPFAM" id="SSF47384">
    <property type="entry name" value="Homodimeric domain of signal transducing histidine kinase"/>
    <property type="match status" value="1"/>
</dbReference>
<dbReference type="Pfam" id="PF08447">
    <property type="entry name" value="PAS_3"/>
    <property type="match status" value="1"/>
</dbReference>
<dbReference type="InterPro" id="IPR036890">
    <property type="entry name" value="HATPase_C_sf"/>
</dbReference>
<dbReference type="PROSITE" id="PS50113">
    <property type="entry name" value="PAC"/>
    <property type="match status" value="3"/>
</dbReference>
<evidence type="ECO:0000259" key="10">
    <source>
        <dbReference type="PROSITE" id="PS50113"/>
    </source>
</evidence>
<evidence type="ECO:0000256" key="6">
    <source>
        <dbReference type="PROSITE-ProRule" id="PRU00169"/>
    </source>
</evidence>
<evidence type="ECO:0000259" key="7">
    <source>
        <dbReference type="PROSITE" id="PS50109"/>
    </source>
</evidence>
<dbReference type="Gene3D" id="3.30.450.20">
    <property type="entry name" value="PAS domain"/>
    <property type="match status" value="3"/>
</dbReference>
<feature type="domain" description="PAS" evidence="9">
    <location>
        <begin position="383"/>
        <end position="437"/>
    </location>
</feature>